<protein>
    <submittedName>
        <fullName evidence="2">Uncharacterized protein</fullName>
    </submittedName>
</protein>
<dbReference type="Proteomes" id="UP000076532">
    <property type="component" value="Unassembled WGS sequence"/>
</dbReference>
<reference evidence="2 3" key="1">
    <citation type="journal article" date="2016" name="Mol. Biol. Evol.">
        <title>Comparative Genomics of Early-Diverging Mushroom-Forming Fungi Provides Insights into the Origins of Lignocellulose Decay Capabilities.</title>
        <authorList>
            <person name="Nagy L.G."/>
            <person name="Riley R."/>
            <person name="Tritt A."/>
            <person name="Adam C."/>
            <person name="Daum C."/>
            <person name="Floudas D."/>
            <person name="Sun H."/>
            <person name="Yadav J.S."/>
            <person name="Pangilinan J."/>
            <person name="Larsson K.H."/>
            <person name="Matsuura K."/>
            <person name="Barry K."/>
            <person name="Labutti K."/>
            <person name="Kuo R."/>
            <person name="Ohm R.A."/>
            <person name="Bhattacharya S.S."/>
            <person name="Shirouzu T."/>
            <person name="Yoshinaga Y."/>
            <person name="Martin F.M."/>
            <person name="Grigoriev I.V."/>
            <person name="Hibbett D.S."/>
        </authorList>
    </citation>
    <scope>NUCLEOTIDE SEQUENCE [LARGE SCALE GENOMIC DNA]</scope>
    <source>
        <strain evidence="2 3">CBS 109695</strain>
    </source>
</reference>
<dbReference type="AlphaFoldDB" id="A0A166QUG9"/>
<evidence type="ECO:0000256" key="1">
    <source>
        <dbReference type="SAM" id="MobiDB-lite"/>
    </source>
</evidence>
<name>A0A166QUG9_9AGAM</name>
<sequence>MADVPILAQHAPVELMFTVLCTVLCLTPSPRLDWSPRHRPSTVGSGQMATSPPCAPGAHGGRVASIVHT</sequence>
<accession>A0A166QUG9</accession>
<evidence type="ECO:0000313" key="3">
    <source>
        <dbReference type="Proteomes" id="UP000076532"/>
    </source>
</evidence>
<evidence type="ECO:0000313" key="2">
    <source>
        <dbReference type="EMBL" id="KZP27556.1"/>
    </source>
</evidence>
<proteinExistence type="predicted"/>
<keyword evidence="3" id="KW-1185">Reference proteome</keyword>
<organism evidence="2 3">
    <name type="scientific">Athelia psychrophila</name>
    <dbReference type="NCBI Taxonomy" id="1759441"/>
    <lineage>
        <taxon>Eukaryota</taxon>
        <taxon>Fungi</taxon>
        <taxon>Dikarya</taxon>
        <taxon>Basidiomycota</taxon>
        <taxon>Agaricomycotina</taxon>
        <taxon>Agaricomycetes</taxon>
        <taxon>Agaricomycetidae</taxon>
        <taxon>Atheliales</taxon>
        <taxon>Atheliaceae</taxon>
        <taxon>Athelia</taxon>
    </lineage>
</organism>
<feature type="region of interest" description="Disordered" evidence="1">
    <location>
        <begin position="35"/>
        <end position="69"/>
    </location>
</feature>
<dbReference type="EMBL" id="KV417508">
    <property type="protein sequence ID" value="KZP27556.1"/>
    <property type="molecule type" value="Genomic_DNA"/>
</dbReference>
<gene>
    <name evidence="2" type="ORF">FIBSPDRAFT_853411</name>
</gene>